<reference evidence="1 2" key="1">
    <citation type="journal article" date="2014" name="PLoS Genet.">
        <title>The Genome of Spironucleus salmonicida Highlights a Fish Pathogen Adapted to Fluctuating Environments.</title>
        <authorList>
            <person name="Xu F."/>
            <person name="Jerlstrom-Hultqvist J."/>
            <person name="Einarsson E."/>
            <person name="Astvaldsson A."/>
            <person name="Svard S.G."/>
            <person name="Andersson J.O."/>
        </authorList>
    </citation>
    <scope>NUCLEOTIDE SEQUENCE</scope>
    <source>
        <strain evidence="2">ATCC 50377</strain>
    </source>
</reference>
<gene>
    <name evidence="1" type="ORF">SS50377_18872</name>
    <name evidence="2" type="ORF">SS50377_28642</name>
</gene>
<name>V6LAQ0_9EUKA</name>
<reference evidence="2" key="2">
    <citation type="submission" date="2020-12" db="EMBL/GenBank/DDBJ databases">
        <title>New Spironucleus salmonicida genome in near-complete chromosomes.</title>
        <authorList>
            <person name="Xu F."/>
            <person name="Kurt Z."/>
            <person name="Jimenez-Gonzalez A."/>
            <person name="Astvaldsson A."/>
            <person name="Andersson J.O."/>
            <person name="Svard S.G."/>
        </authorList>
    </citation>
    <scope>NUCLEOTIDE SEQUENCE</scope>
    <source>
        <strain evidence="2">ATCC 50377</strain>
    </source>
</reference>
<proteinExistence type="predicted"/>
<dbReference type="AlphaFoldDB" id="V6LAQ0"/>
<keyword evidence="3" id="KW-1185">Reference proteome</keyword>
<evidence type="ECO:0000313" key="1">
    <source>
        <dbReference type="EMBL" id="EST41535.1"/>
    </source>
</evidence>
<sequence length="198" mass="22515">MSDEKPKFQFSFNQPSTSTTFNFGTNAPKPAAFSFGNVSTTKFEFAAPKKADDKEAVKFAEIKQKEQEKIQELEKVNYYILTETKLESGEKMSEYVKGEVCKLQLIKDEEEIMLVARISIGQNASEGDECKKNTFDKMVFHGLAKDLTVTFDKFLKVTGPNLVVRTKVNQQLKPVIQTFLFKGEGLKDVFEKLNKKNE</sequence>
<protein>
    <submittedName>
        <fullName evidence="1">Uncharacterized protein</fullName>
    </submittedName>
</protein>
<accession>V6LAQ0</accession>
<dbReference type="Proteomes" id="UP000018208">
    <property type="component" value="Unassembled WGS sequence"/>
</dbReference>
<evidence type="ECO:0000313" key="2">
    <source>
        <dbReference type="EMBL" id="KAH0569686.1"/>
    </source>
</evidence>
<evidence type="ECO:0000313" key="3">
    <source>
        <dbReference type="Proteomes" id="UP000018208"/>
    </source>
</evidence>
<dbReference type="VEuPathDB" id="GiardiaDB:SS50377_28642"/>
<dbReference type="EMBL" id="AUWU02000009">
    <property type="protein sequence ID" value="KAH0569686.1"/>
    <property type="molecule type" value="Genomic_DNA"/>
</dbReference>
<organism evidence="1">
    <name type="scientific">Spironucleus salmonicida</name>
    <dbReference type="NCBI Taxonomy" id="348837"/>
    <lineage>
        <taxon>Eukaryota</taxon>
        <taxon>Metamonada</taxon>
        <taxon>Diplomonadida</taxon>
        <taxon>Hexamitidae</taxon>
        <taxon>Hexamitinae</taxon>
        <taxon>Spironucleus</taxon>
    </lineage>
</organism>
<dbReference type="EMBL" id="KI546169">
    <property type="protein sequence ID" value="EST41535.1"/>
    <property type="molecule type" value="Genomic_DNA"/>
</dbReference>